<keyword evidence="3 4" id="KW-0472">Membrane</keyword>
<keyword evidence="4" id="KW-0406">Ion transport</keyword>
<evidence type="ECO:0000256" key="3">
    <source>
        <dbReference type="ARBA" id="ARBA00023136"/>
    </source>
</evidence>
<dbReference type="PANTHER" id="PTHR12483:SF115">
    <property type="entry name" value="COPPER TRANSPORT PROTEIN"/>
    <property type="match status" value="1"/>
</dbReference>
<organism evidence="5 6">
    <name type="scientific">Mya arenaria</name>
    <name type="common">Soft-shell clam</name>
    <dbReference type="NCBI Taxonomy" id="6604"/>
    <lineage>
        <taxon>Eukaryota</taxon>
        <taxon>Metazoa</taxon>
        <taxon>Spiralia</taxon>
        <taxon>Lophotrochozoa</taxon>
        <taxon>Mollusca</taxon>
        <taxon>Bivalvia</taxon>
        <taxon>Autobranchia</taxon>
        <taxon>Heteroconchia</taxon>
        <taxon>Euheterodonta</taxon>
        <taxon>Imparidentia</taxon>
        <taxon>Neoheterodontei</taxon>
        <taxon>Myida</taxon>
        <taxon>Myoidea</taxon>
        <taxon>Myidae</taxon>
        <taxon>Mya</taxon>
    </lineage>
</organism>
<keyword evidence="4" id="KW-0813">Transport</keyword>
<dbReference type="PANTHER" id="PTHR12483">
    <property type="entry name" value="SOLUTE CARRIER FAMILY 31 COPPER TRANSPORTERS"/>
    <property type="match status" value="1"/>
</dbReference>
<reference evidence="5" key="1">
    <citation type="submission" date="2022-11" db="EMBL/GenBank/DDBJ databases">
        <title>Centuries of genome instability and evolution in soft-shell clam transmissible cancer (bioRxiv).</title>
        <authorList>
            <person name="Hart S.F.M."/>
            <person name="Yonemitsu M.A."/>
            <person name="Giersch R.M."/>
            <person name="Beal B.F."/>
            <person name="Arriagada G."/>
            <person name="Davis B.W."/>
            <person name="Ostrander E.A."/>
            <person name="Goff S.P."/>
            <person name="Metzger M.J."/>
        </authorList>
    </citation>
    <scope>NUCLEOTIDE SEQUENCE</scope>
    <source>
        <strain evidence="5">MELC-2E11</strain>
        <tissue evidence="5">Siphon/mantle</tissue>
    </source>
</reference>
<protein>
    <recommendedName>
        <fullName evidence="4">Copper transport protein</fullName>
    </recommendedName>
</protein>
<proteinExistence type="inferred from homology"/>
<evidence type="ECO:0000313" key="6">
    <source>
        <dbReference type="Proteomes" id="UP001164746"/>
    </source>
</evidence>
<dbReference type="Pfam" id="PF04145">
    <property type="entry name" value="Ctr"/>
    <property type="match status" value="2"/>
</dbReference>
<keyword evidence="4" id="KW-0186">Copper</keyword>
<feature type="transmembrane region" description="Helical" evidence="4">
    <location>
        <begin position="188"/>
        <end position="207"/>
    </location>
</feature>
<name>A0ABY7FVT6_MYAAR</name>
<evidence type="ECO:0000256" key="4">
    <source>
        <dbReference type="RuleBase" id="RU367022"/>
    </source>
</evidence>
<dbReference type="Proteomes" id="UP001164746">
    <property type="component" value="Chromosome 13"/>
</dbReference>
<gene>
    <name evidence="5" type="ORF">MAR_036960</name>
</gene>
<dbReference type="InterPro" id="IPR007274">
    <property type="entry name" value="Cop_transporter"/>
</dbReference>
<dbReference type="EMBL" id="CP111024">
    <property type="protein sequence ID" value="WAR23291.1"/>
    <property type="molecule type" value="Genomic_DNA"/>
</dbReference>
<keyword evidence="4" id="KW-0187">Copper transport</keyword>
<comment type="similarity">
    <text evidence="4">Belongs to the copper transporter (Ctr) (TC 1.A.56) family. SLC31A subfamily.</text>
</comment>
<keyword evidence="1 4" id="KW-0812">Transmembrane</keyword>
<sequence length="272" mass="30935">MSHLDKNVRQDVIVTRRILSESWQTSTIHLAEMDHSAHTYIAQLHGDHDHHSNHADHHANHADHHSNTHEYHVVNGDAGQGHAGHVDHSLHADHHLAYFTTKINATMLFEQWVLNSPGNVFLACLCTFILAIGYQGTKWFRQYLHVHWHYKGKIHTIQSKEHLLQTVLYVTEFLVSYLLMLIVMTYNVWVFLVTIIGITLGYFLLAWHKEFNPMSAAQCAETCPNRLDSKNMKYKRNPSSQELMPLDRGTDLGAACAGCGIEDVEGGNEEDG</sequence>
<evidence type="ECO:0000256" key="2">
    <source>
        <dbReference type="ARBA" id="ARBA00022989"/>
    </source>
</evidence>
<keyword evidence="6" id="KW-1185">Reference proteome</keyword>
<comment type="subcellular location">
    <subcellularLocation>
        <location evidence="4">Membrane</location>
        <topology evidence="4">Multi-pass membrane protein</topology>
    </subcellularLocation>
</comment>
<evidence type="ECO:0000313" key="5">
    <source>
        <dbReference type="EMBL" id="WAR23291.1"/>
    </source>
</evidence>
<accession>A0ABY7FVT6</accession>
<evidence type="ECO:0000256" key="1">
    <source>
        <dbReference type="ARBA" id="ARBA00022692"/>
    </source>
</evidence>
<feature type="transmembrane region" description="Helical" evidence="4">
    <location>
        <begin position="120"/>
        <end position="141"/>
    </location>
</feature>
<keyword evidence="2 4" id="KW-1133">Transmembrane helix</keyword>